<protein>
    <recommendedName>
        <fullName evidence="3">ZU5 domain-containing protein</fullName>
    </recommendedName>
</protein>
<evidence type="ECO:0000313" key="1">
    <source>
        <dbReference type="EMBL" id="NID09568.1"/>
    </source>
</evidence>
<keyword evidence="2" id="KW-1185">Reference proteome</keyword>
<gene>
    <name evidence="1" type="ORF">F7231_05255</name>
</gene>
<dbReference type="PROSITE" id="PS51257">
    <property type="entry name" value="PROKAR_LIPOPROTEIN"/>
    <property type="match status" value="1"/>
</dbReference>
<organism evidence="1 2">
    <name type="scientific">Fibrivirga algicola</name>
    <dbReference type="NCBI Taxonomy" id="2950420"/>
    <lineage>
        <taxon>Bacteria</taxon>
        <taxon>Pseudomonadati</taxon>
        <taxon>Bacteroidota</taxon>
        <taxon>Cytophagia</taxon>
        <taxon>Cytophagales</taxon>
        <taxon>Spirosomataceae</taxon>
        <taxon>Fibrivirga</taxon>
    </lineage>
</organism>
<dbReference type="Gene3D" id="2.60.220.30">
    <property type="match status" value="1"/>
</dbReference>
<evidence type="ECO:0000313" key="2">
    <source>
        <dbReference type="Proteomes" id="UP000606008"/>
    </source>
</evidence>
<dbReference type="RefSeq" id="WP_085414368.1">
    <property type="nucleotide sequence ID" value="NZ_WAEL01000001.1"/>
</dbReference>
<reference evidence="1" key="1">
    <citation type="submission" date="2024-05" db="EMBL/GenBank/DDBJ databases">
        <authorList>
            <person name="Jung D.-H."/>
        </authorList>
    </citation>
    <scope>NUCLEOTIDE SEQUENCE</scope>
    <source>
        <strain evidence="1">JA-25</strain>
    </source>
</reference>
<evidence type="ECO:0008006" key="3">
    <source>
        <dbReference type="Google" id="ProtNLM"/>
    </source>
</evidence>
<comment type="caution">
    <text evidence="1">The sequence shown here is derived from an EMBL/GenBank/DDBJ whole genome shotgun (WGS) entry which is preliminary data.</text>
</comment>
<dbReference type="Proteomes" id="UP000606008">
    <property type="component" value="Unassembled WGS sequence"/>
</dbReference>
<proteinExistence type="predicted"/>
<dbReference type="EMBL" id="WAEL01000001">
    <property type="protein sequence ID" value="NID09568.1"/>
    <property type="molecule type" value="Genomic_DNA"/>
</dbReference>
<name>A0ABX0QFC5_9BACT</name>
<sequence length="448" mass="48686">MLFSIIRKRSYVLGLLGLALACKPGPDPLAPPEPPKPGVPTAVGTPLGAAIRKTIGPAGGTLSSADGSMILRFPPGALTKETLITAQPVENTAFGGAGVGYEFGPHGTQFNKPVTLSWTYQEEDLRGSSPDALGIAYQDEKGIWQGRDNLVTIPAQHRVVAPLYHFSRYSFYENYWMEPLEKTLAPNETVQLKVFYQENHTNLEGTGAEAQVDTVTHDGSLEDLLLSTPLVPPVQLLKADKIKNWRVNGQDVIGKVDSPIGFLSYHEGQSVIYKAPGKSPETNPVAVSVEVNLPRKGKLMLISNLTIESPNELHIGGARQDQAFAEADIVDGYLAIYVTAKPRDNTKQPGVFIQLTGIHGPASFNLGKENKNKLTVSGTDQGGTDYFWHYLPEQREEVFGPGNVTVTEFNVQNRVAAGSFSATLHYYNRETKAYKSLPVRGRFRTGGG</sequence>
<accession>A0ABX0QFC5</accession>